<dbReference type="EC" id="3.6.1.27" evidence="3"/>
<feature type="transmembrane region" description="Helical" evidence="1">
    <location>
        <begin position="100"/>
        <end position="122"/>
    </location>
</feature>
<evidence type="ECO:0000313" key="4">
    <source>
        <dbReference type="Proteomes" id="UP000563094"/>
    </source>
</evidence>
<dbReference type="SMART" id="SM00014">
    <property type="entry name" value="acidPPc"/>
    <property type="match status" value="1"/>
</dbReference>
<evidence type="ECO:0000256" key="1">
    <source>
        <dbReference type="SAM" id="Phobius"/>
    </source>
</evidence>
<keyword evidence="1" id="KW-1133">Transmembrane helix</keyword>
<feature type="transmembrane region" description="Helical" evidence="1">
    <location>
        <begin position="198"/>
        <end position="216"/>
    </location>
</feature>
<dbReference type="CDD" id="cd03392">
    <property type="entry name" value="PAP2_like_2"/>
    <property type="match status" value="1"/>
</dbReference>
<dbReference type="Gene3D" id="1.20.144.10">
    <property type="entry name" value="Phosphatidic acid phosphatase type 2/haloperoxidase"/>
    <property type="match status" value="1"/>
</dbReference>
<evidence type="ECO:0000259" key="2">
    <source>
        <dbReference type="SMART" id="SM00014"/>
    </source>
</evidence>
<keyword evidence="3" id="KW-0378">Hydrolase</keyword>
<organism evidence="3 4">
    <name type="scientific">Rufibacter quisquiliarum</name>
    <dbReference type="NCBI Taxonomy" id="1549639"/>
    <lineage>
        <taxon>Bacteria</taxon>
        <taxon>Pseudomonadati</taxon>
        <taxon>Bacteroidota</taxon>
        <taxon>Cytophagia</taxon>
        <taxon>Cytophagales</taxon>
        <taxon>Hymenobacteraceae</taxon>
        <taxon>Rufibacter</taxon>
    </lineage>
</organism>
<dbReference type="InterPro" id="IPR000326">
    <property type="entry name" value="PAP2/HPO"/>
</dbReference>
<comment type="caution">
    <text evidence="3">The sequence shown here is derived from an EMBL/GenBank/DDBJ whole genome shotgun (WGS) entry which is preliminary data.</text>
</comment>
<dbReference type="GO" id="GO:0050380">
    <property type="term" value="F:undecaprenyl-diphosphatase activity"/>
    <property type="evidence" value="ECO:0007669"/>
    <property type="project" value="UniProtKB-EC"/>
</dbReference>
<dbReference type="EMBL" id="JACJIQ010000005">
    <property type="protein sequence ID" value="MBA9076847.1"/>
    <property type="molecule type" value="Genomic_DNA"/>
</dbReference>
<dbReference type="RefSeq" id="WP_066830004.1">
    <property type="nucleotide sequence ID" value="NZ_JACJIQ010000005.1"/>
</dbReference>
<dbReference type="PANTHER" id="PTHR14969">
    <property type="entry name" value="SPHINGOSINE-1-PHOSPHATE PHOSPHOHYDROLASE"/>
    <property type="match status" value="1"/>
</dbReference>
<proteinExistence type="predicted"/>
<keyword evidence="4" id="KW-1185">Reference proteome</keyword>
<dbReference type="InterPro" id="IPR036938">
    <property type="entry name" value="PAP2/HPO_sf"/>
</dbReference>
<gene>
    <name evidence="3" type="ORF">FHS90_001555</name>
</gene>
<feature type="transmembrane region" description="Helical" evidence="1">
    <location>
        <begin position="12"/>
        <end position="36"/>
    </location>
</feature>
<dbReference type="Pfam" id="PF01569">
    <property type="entry name" value="PAP2"/>
    <property type="match status" value="1"/>
</dbReference>
<evidence type="ECO:0000313" key="3">
    <source>
        <dbReference type="EMBL" id="MBA9076847.1"/>
    </source>
</evidence>
<dbReference type="SUPFAM" id="SSF48317">
    <property type="entry name" value="Acid phosphatase/Vanadium-dependent haloperoxidase"/>
    <property type="match status" value="1"/>
</dbReference>
<protein>
    <submittedName>
        <fullName evidence="3">Undecaprenyl-diphosphatase</fullName>
        <ecNumber evidence="3">3.6.1.27</ecNumber>
    </submittedName>
</protein>
<dbReference type="AlphaFoldDB" id="A0A839GPM9"/>
<dbReference type="Proteomes" id="UP000563094">
    <property type="component" value="Unassembled WGS sequence"/>
</dbReference>
<feature type="transmembrane region" description="Helical" evidence="1">
    <location>
        <begin position="167"/>
        <end position="186"/>
    </location>
</feature>
<reference evidence="3 4" key="1">
    <citation type="submission" date="2020-08" db="EMBL/GenBank/DDBJ databases">
        <title>Genomic Encyclopedia of Type Strains, Phase IV (KMG-IV): sequencing the most valuable type-strain genomes for metagenomic binning, comparative biology and taxonomic classification.</title>
        <authorList>
            <person name="Goeker M."/>
        </authorList>
    </citation>
    <scope>NUCLEOTIDE SEQUENCE [LARGE SCALE GENOMIC DNA]</scope>
    <source>
        <strain evidence="3 4">DSM 29854</strain>
    </source>
</reference>
<name>A0A839GPM9_9BACT</name>
<sequence>MKKAIRKMVASTALFTVELVVIWSVFLLCLVLFFWLGHEVLPGRELGFDSRAFAWADERANPGLTEFIKGITFLASRNFITGAGLMLIGYFLFVKKHKWYSLKVPVIAVGSISLNLLLKYLFNRPRPFIPHLVDSYGLSFPSGHAMISASFYGLLIYLVWKNVEVAAWRYLLVILLSLLILFIGFSRVYLHVHYATDVIAGLAAGLGWVILAVFLLNRMEKFSKRNLNPVVKEGLPTSSAP</sequence>
<feature type="domain" description="Phosphatidic acid phosphatase type 2/haloperoxidase" evidence="2">
    <location>
        <begin position="102"/>
        <end position="213"/>
    </location>
</feature>
<feature type="transmembrane region" description="Helical" evidence="1">
    <location>
        <begin position="71"/>
        <end position="93"/>
    </location>
</feature>
<keyword evidence="1" id="KW-0812">Transmembrane</keyword>
<feature type="transmembrane region" description="Helical" evidence="1">
    <location>
        <begin position="142"/>
        <end position="160"/>
    </location>
</feature>
<dbReference type="PANTHER" id="PTHR14969:SF13">
    <property type="entry name" value="AT30094P"/>
    <property type="match status" value="1"/>
</dbReference>
<accession>A0A839GPM9</accession>
<keyword evidence="1" id="KW-0472">Membrane</keyword>